<dbReference type="EMBL" id="BOMW01000066">
    <property type="protein sequence ID" value="GIF08705.1"/>
    <property type="molecule type" value="Genomic_DNA"/>
</dbReference>
<dbReference type="PRINTS" id="PR00778">
    <property type="entry name" value="HTHARSR"/>
</dbReference>
<dbReference type="CDD" id="cd00090">
    <property type="entry name" value="HTH_ARSR"/>
    <property type="match status" value="1"/>
</dbReference>
<dbReference type="Proteomes" id="UP000629619">
    <property type="component" value="Unassembled WGS sequence"/>
</dbReference>
<evidence type="ECO:0000256" key="2">
    <source>
        <dbReference type="ARBA" id="ARBA00023125"/>
    </source>
</evidence>
<keyword evidence="6" id="KW-1185">Reference proteome</keyword>
<dbReference type="NCBIfam" id="NF033788">
    <property type="entry name" value="HTH_metalloreg"/>
    <property type="match status" value="1"/>
</dbReference>
<dbReference type="PANTHER" id="PTHR43132">
    <property type="entry name" value="ARSENICAL RESISTANCE OPERON REPRESSOR ARSR-RELATED"/>
    <property type="match status" value="1"/>
</dbReference>
<organism evidence="5 6">
    <name type="scientific">Actinoplanes siamensis</name>
    <dbReference type="NCBI Taxonomy" id="1223317"/>
    <lineage>
        <taxon>Bacteria</taxon>
        <taxon>Bacillati</taxon>
        <taxon>Actinomycetota</taxon>
        <taxon>Actinomycetes</taxon>
        <taxon>Micromonosporales</taxon>
        <taxon>Micromonosporaceae</taxon>
        <taxon>Actinoplanes</taxon>
    </lineage>
</organism>
<name>A0A919NDF1_9ACTN</name>
<protein>
    <submittedName>
        <fullName evidence="5">Transcriptional regulator</fullName>
    </submittedName>
</protein>
<dbReference type="Gene3D" id="1.10.10.10">
    <property type="entry name" value="Winged helix-like DNA-binding domain superfamily/Winged helix DNA-binding domain"/>
    <property type="match status" value="1"/>
</dbReference>
<comment type="caution">
    <text evidence="5">The sequence shown here is derived from an EMBL/GenBank/DDBJ whole genome shotgun (WGS) entry which is preliminary data.</text>
</comment>
<gene>
    <name evidence="5" type="ORF">Asi03nite_62430</name>
</gene>
<evidence type="ECO:0000259" key="4">
    <source>
        <dbReference type="PROSITE" id="PS50987"/>
    </source>
</evidence>
<dbReference type="PANTHER" id="PTHR43132:SF6">
    <property type="entry name" value="HTH-TYPE TRANSCRIPTIONAL REPRESSOR CZRA"/>
    <property type="match status" value="1"/>
</dbReference>
<dbReference type="AlphaFoldDB" id="A0A919NDF1"/>
<dbReference type="GO" id="GO:0003677">
    <property type="term" value="F:DNA binding"/>
    <property type="evidence" value="ECO:0007669"/>
    <property type="project" value="UniProtKB-KW"/>
</dbReference>
<dbReference type="SMART" id="SM00418">
    <property type="entry name" value="HTH_ARSR"/>
    <property type="match status" value="1"/>
</dbReference>
<evidence type="ECO:0000256" key="1">
    <source>
        <dbReference type="ARBA" id="ARBA00023015"/>
    </source>
</evidence>
<dbReference type="InterPro" id="IPR036388">
    <property type="entry name" value="WH-like_DNA-bd_sf"/>
</dbReference>
<feature type="domain" description="HTH arsR-type" evidence="4">
    <location>
        <begin position="13"/>
        <end position="106"/>
    </location>
</feature>
<dbReference type="SUPFAM" id="SSF46785">
    <property type="entry name" value="Winged helix' DNA-binding domain"/>
    <property type="match status" value="1"/>
</dbReference>
<dbReference type="PROSITE" id="PS50987">
    <property type="entry name" value="HTH_ARSR_2"/>
    <property type="match status" value="1"/>
</dbReference>
<reference evidence="5" key="1">
    <citation type="submission" date="2021-01" db="EMBL/GenBank/DDBJ databases">
        <title>Whole genome shotgun sequence of Actinoplanes siamensis NBRC 109076.</title>
        <authorList>
            <person name="Komaki H."/>
            <person name="Tamura T."/>
        </authorList>
    </citation>
    <scope>NUCLEOTIDE SEQUENCE</scope>
    <source>
        <strain evidence="5">NBRC 109076</strain>
    </source>
</reference>
<sequence>MTDLHSPYEPGAFTADQAEALAGHLKAIADPMRLRILHQLTWHGPLRPAELVAELGLKQPTISHHLRILREAGLIKEPATVTDGREIDFDAARALSVLIDPTVEDR</sequence>
<dbReference type="InterPro" id="IPR001845">
    <property type="entry name" value="HTH_ArsR_DNA-bd_dom"/>
</dbReference>
<evidence type="ECO:0000256" key="3">
    <source>
        <dbReference type="ARBA" id="ARBA00023163"/>
    </source>
</evidence>
<dbReference type="InterPro" id="IPR051011">
    <property type="entry name" value="Metal_resp_trans_reg"/>
</dbReference>
<keyword evidence="3" id="KW-0804">Transcription</keyword>
<dbReference type="GO" id="GO:0003700">
    <property type="term" value="F:DNA-binding transcription factor activity"/>
    <property type="evidence" value="ECO:0007669"/>
    <property type="project" value="InterPro"/>
</dbReference>
<keyword evidence="1" id="KW-0805">Transcription regulation</keyword>
<keyword evidence="2" id="KW-0238">DNA-binding</keyword>
<evidence type="ECO:0000313" key="5">
    <source>
        <dbReference type="EMBL" id="GIF08705.1"/>
    </source>
</evidence>
<dbReference type="RefSeq" id="WP_239103048.1">
    <property type="nucleotide sequence ID" value="NZ_BOMW01000066.1"/>
</dbReference>
<dbReference type="InterPro" id="IPR036390">
    <property type="entry name" value="WH_DNA-bd_sf"/>
</dbReference>
<accession>A0A919NDF1</accession>
<dbReference type="Pfam" id="PF01022">
    <property type="entry name" value="HTH_5"/>
    <property type="match status" value="1"/>
</dbReference>
<evidence type="ECO:0000313" key="6">
    <source>
        <dbReference type="Proteomes" id="UP000629619"/>
    </source>
</evidence>
<dbReference type="InterPro" id="IPR011991">
    <property type="entry name" value="ArsR-like_HTH"/>
</dbReference>
<proteinExistence type="predicted"/>